<evidence type="ECO:0000313" key="3">
    <source>
        <dbReference type="Proteomes" id="UP000000256"/>
    </source>
</evidence>
<evidence type="ECO:0000313" key="2">
    <source>
        <dbReference type="EMBL" id="ABP67798.1"/>
    </source>
</evidence>
<keyword evidence="3" id="KW-1185">Reference proteome</keyword>
<dbReference type="HOGENOM" id="CLU_1944742_0_0_9"/>
<dbReference type="STRING" id="351627.Csac_2220"/>
<dbReference type="AlphaFoldDB" id="A4XLL3"/>
<evidence type="ECO:0000256" key="1">
    <source>
        <dbReference type="SAM" id="Phobius"/>
    </source>
</evidence>
<sequence length="129" mass="15372">MKWIVRIALVVWIVIGLALYIPVFKEYHMNKVQFINVWTYNVQLKNDYEYLINVKKLSEEQAKEKLGLKADTILPSKEALASYYKDYVKPFETAFYEQLEKTTITFLVFTIIIGMVVVGFDWTYRKEKR</sequence>
<reference evidence="2 3" key="1">
    <citation type="journal article" date="2008" name="Appl. Environ. Microbiol.">
        <title>Hydrogenomics of the extremely thermophilic bacterium Caldicellulosiruptor saccharolyticus.</title>
        <authorList>
            <person name="van de Werken H.J."/>
            <person name="Verhaart M.R."/>
            <person name="VanFossen A.L."/>
            <person name="Willquist K."/>
            <person name="Lewis D.L."/>
            <person name="Nichols J.D."/>
            <person name="Goorissen H.P."/>
            <person name="Mongodin E.F."/>
            <person name="Nelson K.E."/>
            <person name="van Niel E.W."/>
            <person name="Stams A.J."/>
            <person name="Ward D.E."/>
            <person name="de Vos W.M."/>
            <person name="van der Oost J."/>
            <person name="Kelly R.M."/>
            <person name="Kengen S.W."/>
        </authorList>
    </citation>
    <scope>NUCLEOTIDE SEQUENCE [LARGE SCALE GENOMIC DNA]</scope>
    <source>
        <strain evidence="3">ATCC 43494 / DSM 8903 / Tp8T 6331</strain>
    </source>
</reference>
<accession>A4XLL3</accession>
<dbReference type="RefSeq" id="WP_011917724.1">
    <property type="nucleotide sequence ID" value="NC_009437.1"/>
</dbReference>
<proteinExistence type="predicted"/>
<keyword evidence="1" id="KW-1133">Transmembrane helix</keyword>
<dbReference type="EMBL" id="CP000679">
    <property type="protein sequence ID" value="ABP67798.1"/>
    <property type="molecule type" value="Genomic_DNA"/>
</dbReference>
<keyword evidence="1" id="KW-0812">Transmembrane</keyword>
<keyword evidence="1" id="KW-0472">Membrane</keyword>
<gene>
    <name evidence="2" type="ordered locus">Csac_2220</name>
</gene>
<protein>
    <submittedName>
        <fullName evidence="2">Uncharacterized protein</fullName>
    </submittedName>
</protein>
<feature type="transmembrane region" description="Helical" evidence="1">
    <location>
        <begin position="104"/>
        <end position="124"/>
    </location>
</feature>
<dbReference type="Proteomes" id="UP000000256">
    <property type="component" value="Chromosome"/>
</dbReference>
<feature type="transmembrane region" description="Helical" evidence="1">
    <location>
        <begin position="7"/>
        <end position="24"/>
    </location>
</feature>
<organism evidence="2 3">
    <name type="scientific">Caldicellulosiruptor saccharolyticus (strain ATCC 43494 / DSM 8903 / Tp8T 6331)</name>
    <dbReference type="NCBI Taxonomy" id="351627"/>
    <lineage>
        <taxon>Bacteria</taxon>
        <taxon>Bacillati</taxon>
        <taxon>Bacillota</taxon>
        <taxon>Bacillota incertae sedis</taxon>
        <taxon>Caldicellulosiruptorales</taxon>
        <taxon>Caldicellulosiruptoraceae</taxon>
        <taxon>Caldicellulosiruptor</taxon>
    </lineage>
</organism>
<name>A4XLL3_CALS8</name>
<dbReference type="KEGG" id="csc:Csac_2220"/>